<name>A0A1E5CW35_9VIBR</name>
<dbReference type="EMBL" id="AJYW02000199">
    <property type="protein sequence ID" value="OEE74295.1"/>
    <property type="molecule type" value="Genomic_DNA"/>
</dbReference>
<organism evidence="2 3">
    <name type="scientific">Vibrio genomosp. F6 str. FF-238</name>
    <dbReference type="NCBI Taxonomy" id="1191298"/>
    <lineage>
        <taxon>Bacteria</taxon>
        <taxon>Pseudomonadati</taxon>
        <taxon>Pseudomonadota</taxon>
        <taxon>Gammaproteobacteria</taxon>
        <taxon>Vibrionales</taxon>
        <taxon>Vibrionaceae</taxon>
        <taxon>Vibrio</taxon>
    </lineage>
</organism>
<dbReference type="Gene3D" id="1.25.40.10">
    <property type="entry name" value="Tetratricopeptide repeat domain"/>
    <property type="match status" value="2"/>
</dbReference>
<sequence length="313" mass="35410">MKLRLVITLLFSPLLLAAPICHASLEQAMALVQQGKFAQAEPFLYAEANAGNRDAMYWLGFTLQQQNFLKGVEAGAWYYKSAELGDPWAMAKMSHKRICNFLDWNCPTGKKAKEWGKIQRAAWEKMAANGDGNAQQALAYSGYGWKDYFAFLRLHEKVRRLKKAVKMGPSPASKALADVLEDKQEIIKYHLIAANNGYVPAMTVLAGYEKVLDHEVILHWLHTALELGSSDAALLLKHGYYEGSYGLPKDDEKQYYYSLLYTGLGTNSGFFMGGYLEDKLTPEQIERIEKQAAEWLTTHPKNFFYDVTSTMYD</sequence>
<evidence type="ECO:0008006" key="4">
    <source>
        <dbReference type="Google" id="ProtNLM"/>
    </source>
</evidence>
<protein>
    <recommendedName>
        <fullName evidence="4">Sel1 repeat family protein</fullName>
    </recommendedName>
</protein>
<proteinExistence type="predicted"/>
<feature type="chain" id="PRO_5009173264" description="Sel1 repeat family protein" evidence="1">
    <location>
        <begin position="24"/>
        <end position="313"/>
    </location>
</feature>
<dbReference type="InterPro" id="IPR011990">
    <property type="entry name" value="TPR-like_helical_dom_sf"/>
</dbReference>
<accession>A0A1E5CW35</accession>
<keyword evidence="1" id="KW-0732">Signal</keyword>
<dbReference type="SUPFAM" id="SSF81901">
    <property type="entry name" value="HCP-like"/>
    <property type="match status" value="1"/>
</dbReference>
<dbReference type="RefSeq" id="WP_017051788.1">
    <property type="nucleotide sequence ID" value="NZ_AJYW02000199.1"/>
</dbReference>
<evidence type="ECO:0000313" key="2">
    <source>
        <dbReference type="EMBL" id="OEE74295.1"/>
    </source>
</evidence>
<keyword evidence="3" id="KW-1185">Reference proteome</keyword>
<evidence type="ECO:0000313" key="3">
    <source>
        <dbReference type="Proteomes" id="UP000094165"/>
    </source>
</evidence>
<gene>
    <name evidence="2" type="ORF">A130_18060</name>
</gene>
<dbReference type="AlphaFoldDB" id="A0A1E5CW35"/>
<comment type="caution">
    <text evidence="2">The sequence shown here is derived from an EMBL/GenBank/DDBJ whole genome shotgun (WGS) entry which is preliminary data.</text>
</comment>
<reference evidence="2 3" key="1">
    <citation type="journal article" date="2012" name="Science">
        <title>Ecological populations of bacteria act as socially cohesive units of antibiotic production and resistance.</title>
        <authorList>
            <person name="Cordero O.X."/>
            <person name="Wildschutte H."/>
            <person name="Kirkup B."/>
            <person name="Proehl S."/>
            <person name="Ngo L."/>
            <person name="Hussain F."/>
            <person name="Le Roux F."/>
            <person name="Mincer T."/>
            <person name="Polz M.F."/>
        </authorList>
    </citation>
    <scope>NUCLEOTIDE SEQUENCE [LARGE SCALE GENOMIC DNA]</scope>
    <source>
        <strain evidence="2 3">FF-238</strain>
    </source>
</reference>
<feature type="signal peptide" evidence="1">
    <location>
        <begin position="1"/>
        <end position="23"/>
    </location>
</feature>
<dbReference type="Proteomes" id="UP000094165">
    <property type="component" value="Unassembled WGS sequence"/>
</dbReference>
<evidence type="ECO:0000256" key="1">
    <source>
        <dbReference type="SAM" id="SignalP"/>
    </source>
</evidence>